<feature type="compositionally biased region" description="Low complexity" evidence="2">
    <location>
        <begin position="195"/>
        <end position="242"/>
    </location>
</feature>
<dbReference type="CDD" id="cd07067">
    <property type="entry name" value="HP_PGM_like"/>
    <property type="match status" value="1"/>
</dbReference>
<evidence type="ECO:0000256" key="2">
    <source>
        <dbReference type="SAM" id="MobiDB-lite"/>
    </source>
</evidence>
<dbReference type="OrthoDB" id="354304at2759"/>
<feature type="region of interest" description="Disordered" evidence="2">
    <location>
        <begin position="107"/>
        <end position="140"/>
    </location>
</feature>
<reference evidence="3 4" key="1">
    <citation type="journal article" date="2013" name="BMC Genomics">
        <title>Reconstruction of the lipid metabolism for the microalga Monoraphidium neglectum from its genome sequence reveals characteristics suitable for biofuel production.</title>
        <authorList>
            <person name="Bogen C."/>
            <person name="Al-Dilaimi A."/>
            <person name="Albersmeier A."/>
            <person name="Wichmann J."/>
            <person name="Grundmann M."/>
            <person name="Rupp O."/>
            <person name="Lauersen K.J."/>
            <person name="Blifernez-Klassen O."/>
            <person name="Kalinowski J."/>
            <person name="Goesmann A."/>
            <person name="Mussgnug J.H."/>
            <person name="Kruse O."/>
        </authorList>
    </citation>
    <scope>NUCLEOTIDE SEQUENCE [LARGE SCALE GENOMIC DNA]</scope>
    <source>
        <strain evidence="3 4">SAG 48.87</strain>
    </source>
</reference>
<dbReference type="Pfam" id="PF00300">
    <property type="entry name" value="His_Phos_1"/>
    <property type="match status" value="1"/>
</dbReference>
<dbReference type="KEGG" id="mng:MNEG_7461"/>
<dbReference type="GeneID" id="25740337"/>
<protein>
    <submittedName>
        <fullName evidence="3">Uncharacterized protein</fullName>
    </submittedName>
</protein>
<evidence type="ECO:0000256" key="1">
    <source>
        <dbReference type="PIRSR" id="PIRSR613078-2"/>
    </source>
</evidence>
<feature type="compositionally biased region" description="Low complexity" evidence="2">
    <location>
        <begin position="109"/>
        <end position="128"/>
    </location>
</feature>
<feature type="binding site" evidence="1">
    <location>
        <begin position="152"/>
        <end position="159"/>
    </location>
    <ligand>
        <name>substrate</name>
    </ligand>
</feature>
<dbReference type="InterPro" id="IPR013078">
    <property type="entry name" value="His_Pase_superF_clade-1"/>
</dbReference>
<dbReference type="STRING" id="145388.A0A0D2MIM2"/>
<dbReference type="RefSeq" id="XP_013899521.1">
    <property type="nucleotide sequence ID" value="XM_014044067.1"/>
</dbReference>
<dbReference type="Proteomes" id="UP000054498">
    <property type="component" value="Unassembled WGS sequence"/>
</dbReference>
<dbReference type="Gene3D" id="3.40.50.1240">
    <property type="entry name" value="Phosphoglycerate mutase-like"/>
    <property type="match status" value="1"/>
</dbReference>
<evidence type="ECO:0000313" key="3">
    <source>
        <dbReference type="EMBL" id="KIZ00502.1"/>
    </source>
</evidence>
<organism evidence="3 4">
    <name type="scientific">Monoraphidium neglectum</name>
    <dbReference type="NCBI Taxonomy" id="145388"/>
    <lineage>
        <taxon>Eukaryota</taxon>
        <taxon>Viridiplantae</taxon>
        <taxon>Chlorophyta</taxon>
        <taxon>core chlorophytes</taxon>
        <taxon>Chlorophyceae</taxon>
        <taxon>CS clade</taxon>
        <taxon>Sphaeropleales</taxon>
        <taxon>Selenastraceae</taxon>
        <taxon>Monoraphidium</taxon>
    </lineage>
</organism>
<proteinExistence type="predicted"/>
<feature type="region of interest" description="Disordered" evidence="2">
    <location>
        <begin position="189"/>
        <end position="242"/>
    </location>
</feature>
<sequence>MAASAATSLLGKRRSHVVRARGGGAPIAKQPRPAGSRECKQCQGCGKVLCYTCAGAGRLNSPGVVVLPKGEGVEWCPHCRGTGREKCPWCFAYDLTLGAAARLQRQLEDAPSSSSDGGESSYGSGASPWEGSDMVSVLPPPGAPQKVIVVLRHGASTWNEQGRIQGNTDESELTQAGWEQALRARDALQDIQFDSGSSSNSTGRSSSIDRSSSSCNSSSNSTWRSSSSSSRGSSKGSSSSSS</sequence>
<dbReference type="AlphaFoldDB" id="A0A0D2MIM2"/>
<keyword evidence="4" id="KW-1185">Reference proteome</keyword>
<evidence type="ECO:0000313" key="4">
    <source>
        <dbReference type="Proteomes" id="UP000054498"/>
    </source>
</evidence>
<accession>A0A0D2MIM2</accession>
<dbReference type="EMBL" id="KK101539">
    <property type="protein sequence ID" value="KIZ00502.1"/>
    <property type="molecule type" value="Genomic_DNA"/>
</dbReference>
<name>A0A0D2MIM2_9CHLO</name>
<gene>
    <name evidence="3" type="ORF">MNEG_7461</name>
</gene>
<dbReference type="InterPro" id="IPR029033">
    <property type="entry name" value="His_PPase_superfam"/>
</dbReference>
<dbReference type="SUPFAM" id="SSF53254">
    <property type="entry name" value="Phosphoglycerate mutase-like"/>
    <property type="match status" value="1"/>
</dbReference>